<evidence type="ECO:0000259" key="4">
    <source>
        <dbReference type="SMART" id="SM00249"/>
    </source>
</evidence>
<dbReference type="OrthoDB" id="6140485at2759"/>
<name>A0A6J8DXU6_MYTCO</name>
<dbReference type="CDD" id="cd15517">
    <property type="entry name" value="PHD_TCF19_like"/>
    <property type="match status" value="1"/>
</dbReference>
<dbReference type="Gene3D" id="3.30.40.10">
    <property type="entry name" value="Zinc/RING finger domain, C3HC4 (zinc finger)"/>
    <property type="match status" value="1"/>
</dbReference>
<protein>
    <recommendedName>
        <fullName evidence="4">Zinc finger PHD-type domain-containing protein</fullName>
    </recommendedName>
</protein>
<dbReference type="Proteomes" id="UP000507470">
    <property type="component" value="Unassembled WGS sequence"/>
</dbReference>
<dbReference type="InterPro" id="IPR011011">
    <property type="entry name" value="Znf_FYVE_PHD"/>
</dbReference>
<dbReference type="InterPro" id="IPR001965">
    <property type="entry name" value="Znf_PHD"/>
</dbReference>
<evidence type="ECO:0000256" key="2">
    <source>
        <dbReference type="ARBA" id="ARBA00022771"/>
    </source>
</evidence>
<gene>
    <name evidence="5" type="ORF">MCOR_45133</name>
</gene>
<evidence type="ECO:0000256" key="1">
    <source>
        <dbReference type="ARBA" id="ARBA00022723"/>
    </source>
</evidence>
<reference evidence="5 6" key="1">
    <citation type="submission" date="2020-06" db="EMBL/GenBank/DDBJ databases">
        <authorList>
            <person name="Li R."/>
            <person name="Bekaert M."/>
        </authorList>
    </citation>
    <scope>NUCLEOTIDE SEQUENCE [LARGE SCALE GENOMIC DNA]</scope>
    <source>
        <strain evidence="6">wild</strain>
    </source>
</reference>
<dbReference type="AlphaFoldDB" id="A0A6J8DXU6"/>
<keyword evidence="6" id="KW-1185">Reference proteome</keyword>
<keyword evidence="1" id="KW-0479">Metal-binding</keyword>
<evidence type="ECO:0000256" key="3">
    <source>
        <dbReference type="ARBA" id="ARBA00022833"/>
    </source>
</evidence>
<organism evidence="5 6">
    <name type="scientific">Mytilus coruscus</name>
    <name type="common">Sea mussel</name>
    <dbReference type="NCBI Taxonomy" id="42192"/>
    <lineage>
        <taxon>Eukaryota</taxon>
        <taxon>Metazoa</taxon>
        <taxon>Spiralia</taxon>
        <taxon>Lophotrochozoa</taxon>
        <taxon>Mollusca</taxon>
        <taxon>Bivalvia</taxon>
        <taxon>Autobranchia</taxon>
        <taxon>Pteriomorphia</taxon>
        <taxon>Mytilida</taxon>
        <taxon>Mytiloidea</taxon>
        <taxon>Mytilidae</taxon>
        <taxon>Mytilinae</taxon>
        <taxon>Mytilus</taxon>
    </lineage>
</organism>
<sequence length="204" mass="22618">MCQPNYAIARDRSTKQPILLLLSGIEPNPGPRQPGFSCTIYQRACKLEYVACDDCDKWTHRNCIGRSTSEFSNLGKREDSLTCPSCSKSNSSVTKIYFILNGDNSKHSTLNISNNPLMADRISEASIPSTSRSNINSQSFNCSTFSTDIPTMISSPKPTKTNLVPKKQLRILNINCQSLRKKGKLLETSFASTEPDIIIGTDTW</sequence>
<dbReference type="SUPFAM" id="SSF57903">
    <property type="entry name" value="FYVE/PHD zinc finger"/>
    <property type="match status" value="1"/>
</dbReference>
<evidence type="ECO:0000313" key="5">
    <source>
        <dbReference type="EMBL" id="CAC5412114.1"/>
    </source>
</evidence>
<dbReference type="SMART" id="SM00249">
    <property type="entry name" value="PHD"/>
    <property type="match status" value="1"/>
</dbReference>
<dbReference type="InterPro" id="IPR013083">
    <property type="entry name" value="Znf_RING/FYVE/PHD"/>
</dbReference>
<dbReference type="EMBL" id="CACVKT020007977">
    <property type="protein sequence ID" value="CAC5412114.1"/>
    <property type="molecule type" value="Genomic_DNA"/>
</dbReference>
<accession>A0A6J8DXU6</accession>
<dbReference type="GO" id="GO:0008270">
    <property type="term" value="F:zinc ion binding"/>
    <property type="evidence" value="ECO:0007669"/>
    <property type="project" value="UniProtKB-KW"/>
</dbReference>
<feature type="domain" description="Zinc finger PHD-type" evidence="4">
    <location>
        <begin position="37"/>
        <end position="87"/>
    </location>
</feature>
<keyword evidence="2" id="KW-0863">Zinc-finger</keyword>
<evidence type="ECO:0000313" key="6">
    <source>
        <dbReference type="Proteomes" id="UP000507470"/>
    </source>
</evidence>
<proteinExistence type="predicted"/>
<keyword evidence="3" id="KW-0862">Zinc</keyword>